<evidence type="ECO:0000313" key="8">
    <source>
        <dbReference type="Proteomes" id="UP001567537"/>
    </source>
</evidence>
<dbReference type="Pfam" id="PF00746">
    <property type="entry name" value="Gram_pos_anchor"/>
    <property type="match status" value="1"/>
</dbReference>
<keyword evidence="5" id="KW-0472">Membrane</keyword>
<evidence type="ECO:0000256" key="1">
    <source>
        <dbReference type="ARBA" id="ARBA00022512"/>
    </source>
</evidence>
<evidence type="ECO:0000256" key="2">
    <source>
        <dbReference type="ARBA" id="ARBA00022525"/>
    </source>
</evidence>
<evidence type="ECO:0000259" key="6">
    <source>
        <dbReference type="PROSITE" id="PS50847"/>
    </source>
</evidence>
<dbReference type="InterPro" id="IPR019931">
    <property type="entry name" value="LPXTG_anchor"/>
</dbReference>
<protein>
    <submittedName>
        <fullName evidence="7">LPXTG cell wall anchor domain-containing protein</fullName>
    </submittedName>
</protein>
<evidence type="ECO:0000313" key="7">
    <source>
        <dbReference type="EMBL" id="MEZ3182614.1"/>
    </source>
</evidence>
<keyword evidence="2" id="KW-0964">Secreted</keyword>
<feature type="transmembrane region" description="Helical" evidence="5">
    <location>
        <begin position="12"/>
        <end position="37"/>
    </location>
</feature>
<comment type="caution">
    <text evidence="7">The sequence shown here is derived from an EMBL/GenBank/DDBJ whole genome shotgun (WGS) entry which is preliminary data.</text>
</comment>
<keyword evidence="8" id="KW-1185">Reference proteome</keyword>
<keyword evidence="5" id="KW-1133">Transmembrane helix</keyword>
<accession>A0ABV4J6V8</accession>
<keyword evidence="3" id="KW-0732">Signal</keyword>
<dbReference type="PROSITE" id="PS50847">
    <property type="entry name" value="GRAM_POS_ANCHORING"/>
    <property type="match status" value="1"/>
</dbReference>
<evidence type="ECO:0000256" key="5">
    <source>
        <dbReference type="SAM" id="Phobius"/>
    </source>
</evidence>
<dbReference type="Proteomes" id="UP001567537">
    <property type="component" value="Unassembled WGS sequence"/>
</dbReference>
<gene>
    <name evidence="7" type="ORF">KYY02_29320</name>
</gene>
<evidence type="ECO:0000256" key="4">
    <source>
        <dbReference type="ARBA" id="ARBA00023088"/>
    </source>
</evidence>
<keyword evidence="4" id="KW-0572">Peptidoglycan-anchor</keyword>
<sequence>MPPADSTLPATGAARTVLLVRAGAGAVLLLGAVVLVGRRRRSR</sequence>
<keyword evidence="5" id="KW-0812">Transmembrane</keyword>
<organism evidence="7 8">
    <name type="scientific">Streptomyces pimonensis</name>
    <dbReference type="NCBI Taxonomy" id="2860288"/>
    <lineage>
        <taxon>Bacteria</taxon>
        <taxon>Bacillati</taxon>
        <taxon>Actinomycetota</taxon>
        <taxon>Actinomycetes</taxon>
        <taxon>Kitasatosporales</taxon>
        <taxon>Streptomycetaceae</taxon>
        <taxon>Streptomyces</taxon>
    </lineage>
</organism>
<dbReference type="EMBL" id="JAHWZY010000047">
    <property type="protein sequence ID" value="MEZ3182614.1"/>
    <property type="molecule type" value="Genomic_DNA"/>
</dbReference>
<proteinExistence type="predicted"/>
<reference evidence="7 8" key="1">
    <citation type="journal article" date="2021" name="Res Sq">
        <title>Streptomyces Pimoensis sp. nov., Isolated From the Taklimakan Desert in Xinjiang, China.</title>
        <authorList>
            <person name="Zhang P."/>
            <person name="Luo X."/>
            <person name="Luo X."/>
            <person name="Liu Z."/>
            <person name="Xia Z."/>
            <person name="Wan C."/>
            <person name="zhang L."/>
        </authorList>
    </citation>
    <scope>NUCLEOTIDE SEQUENCE [LARGE SCALE GENOMIC DNA]</scope>
    <source>
        <strain evidence="7 8">TRM75549</strain>
    </source>
</reference>
<keyword evidence="1" id="KW-0134">Cell wall</keyword>
<dbReference type="NCBIfam" id="TIGR01167">
    <property type="entry name" value="LPXTG_anchor"/>
    <property type="match status" value="1"/>
</dbReference>
<name>A0ABV4J6V8_9ACTN</name>
<evidence type="ECO:0000256" key="3">
    <source>
        <dbReference type="ARBA" id="ARBA00022729"/>
    </source>
</evidence>
<feature type="domain" description="Gram-positive cocci surface proteins LPxTG" evidence="6">
    <location>
        <begin position="8"/>
        <end position="43"/>
    </location>
</feature>